<dbReference type="AlphaFoldDB" id="A0A8S2LVA4"/>
<dbReference type="EMBL" id="CAJNOK010085053">
    <property type="protein sequence ID" value="CAF1687546.1"/>
    <property type="molecule type" value="Genomic_DNA"/>
</dbReference>
<dbReference type="Proteomes" id="UP000677228">
    <property type="component" value="Unassembled WGS sequence"/>
</dbReference>
<accession>A0A8S2LVA4</accession>
<comment type="caution">
    <text evidence="2">The sequence shown here is derived from an EMBL/GenBank/DDBJ whole genome shotgun (WGS) entry which is preliminary data.</text>
</comment>
<gene>
    <name evidence="1" type="ORF">OVA965_LOCUS46252</name>
    <name evidence="2" type="ORF">TMI583_LOCUS21224</name>
</gene>
<sequence>MPQPRSLRVPRKIGDRASIILPRRIRAPNHVA</sequence>
<name>A0A8S2LVA4_9BILA</name>
<organism evidence="2 3">
    <name type="scientific">Didymodactylos carnosus</name>
    <dbReference type="NCBI Taxonomy" id="1234261"/>
    <lineage>
        <taxon>Eukaryota</taxon>
        <taxon>Metazoa</taxon>
        <taxon>Spiralia</taxon>
        <taxon>Gnathifera</taxon>
        <taxon>Rotifera</taxon>
        <taxon>Eurotatoria</taxon>
        <taxon>Bdelloidea</taxon>
        <taxon>Philodinida</taxon>
        <taxon>Philodinidae</taxon>
        <taxon>Didymodactylos</taxon>
    </lineage>
</organism>
<evidence type="ECO:0000313" key="3">
    <source>
        <dbReference type="Proteomes" id="UP000682733"/>
    </source>
</evidence>
<evidence type="ECO:0000313" key="1">
    <source>
        <dbReference type="EMBL" id="CAF1687546.1"/>
    </source>
</evidence>
<proteinExistence type="predicted"/>
<dbReference type="EMBL" id="CAJOBA010022803">
    <property type="protein sequence ID" value="CAF3918609.1"/>
    <property type="molecule type" value="Genomic_DNA"/>
</dbReference>
<evidence type="ECO:0000313" key="2">
    <source>
        <dbReference type="EMBL" id="CAF3918609.1"/>
    </source>
</evidence>
<reference evidence="2" key="1">
    <citation type="submission" date="2021-02" db="EMBL/GenBank/DDBJ databases">
        <authorList>
            <person name="Nowell W R."/>
        </authorList>
    </citation>
    <scope>NUCLEOTIDE SEQUENCE</scope>
</reference>
<feature type="non-terminal residue" evidence="2">
    <location>
        <position position="32"/>
    </location>
</feature>
<dbReference type="Proteomes" id="UP000682733">
    <property type="component" value="Unassembled WGS sequence"/>
</dbReference>
<protein>
    <submittedName>
        <fullName evidence="2">Uncharacterized protein</fullName>
    </submittedName>
</protein>